<reference evidence="1" key="3">
    <citation type="submission" date="2021-05" db="UniProtKB">
        <authorList>
            <consortium name="EnsemblPlants"/>
        </authorList>
    </citation>
    <scope>IDENTIFICATION</scope>
    <source>
        <strain evidence="1">cv. B73</strain>
    </source>
</reference>
<evidence type="ECO:0000313" key="1">
    <source>
        <dbReference type="EnsemblPlants" id="Zm00001eb134260_P002"/>
    </source>
</evidence>
<keyword evidence="2" id="KW-1185">Reference proteome</keyword>
<name>A0A804N4F6_MAIZE</name>
<dbReference type="Gramene" id="Zm00001eb134260_T002">
    <property type="protein sequence ID" value="Zm00001eb134260_P002"/>
    <property type="gene ID" value="Zm00001eb134260"/>
</dbReference>
<organism evidence="1 2">
    <name type="scientific">Zea mays</name>
    <name type="common">Maize</name>
    <dbReference type="NCBI Taxonomy" id="4577"/>
    <lineage>
        <taxon>Eukaryota</taxon>
        <taxon>Viridiplantae</taxon>
        <taxon>Streptophyta</taxon>
        <taxon>Embryophyta</taxon>
        <taxon>Tracheophyta</taxon>
        <taxon>Spermatophyta</taxon>
        <taxon>Magnoliopsida</taxon>
        <taxon>Liliopsida</taxon>
        <taxon>Poales</taxon>
        <taxon>Poaceae</taxon>
        <taxon>PACMAD clade</taxon>
        <taxon>Panicoideae</taxon>
        <taxon>Andropogonodae</taxon>
        <taxon>Andropogoneae</taxon>
        <taxon>Tripsacinae</taxon>
        <taxon>Zea</taxon>
    </lineage>
</organism>
<dbReference type="AlphaFoldDB" id="A0A804N4F6"/>
<reference evidence="1" key="2">
    <citation type="submission" date="2019-07" db="EMBL/GenBank/DDBJ databases">
        <authorList>
            <person name="Seetharam A."/>
            <person name="Woodhouse M."/>
            <person name="Cannon E."/>
        </authorList>
    </citation>
    <scope>NUCLEOTIDE SEQUENCE [LARGE SCALE GENOMIC DNA]</scope>
    <source>
        <strain evidence="1">cv. B73</strain>
    </source>
</reference>
<protein>
    <submittedName>
        <fullName evidence="1">Uncharacterized protein</fullName>
    </submittedName>
</protein>
<dbReference type="EnsemblPlants" id="Zm00001eb134260_T002">
    <property type="protein sequence ID" value="Zm00001eb134260_P002"/>
    <property type="gene ID" value="Zm00001eb134260"/>
</dbReference>
<dbReference type="InterPro" id="IPR018467">
    <property type="entry name" value="CCT_CS"/>
</dbReference>
<sequence>MYKTLFLLQPSTTAAVTTNKAVLDLVISLAAGKKPARTNTYDVPVMRKASLHRFLEKRKDRHRIKLFL</sequence>
<reference evidence="2" key="1">
    <citation type="submission" date="2015-12" db="EMBL/GenBank/DDBJ databases">
        <title>Update maize B73 reference genome by single molecule sequencing technologies.</title>
        <authorList>
            <consortium name="Maize Genome Sequencing Project"/>
            <person name="Ware D."/>
        </authorList>
    </citation>
    <scope>NUCLEOTIDE SEQUENCE [LARGE SCALE GENOMIC DNA]</scope>
    <source>
        <strain evidence="2">cv. B73</strain>
    </source>
</reference>
<evidence type="ECO:0000313" key="2">
    <source>
        <dbReference type="Proteomes" id="UP000007305"/>
    </source>
</evidence>
<accession>A0A804N4F6</accession>
<dbReference type="Pfam" id="PF09425">
    <property type="entry name" value="Jas_motif"/>
    <property type="match status" value="1"/>
</dbReference>
<proteinExistence type="predicted"/>
<dbReference type="Proteomes" id="UP000007305">
    <property type="component" value="Chromosome 3"/>
</dbReference>